<dbReference type="GeneID" id="103175625"/>
<protein>
    <submittedName>
        <fullName evidence="3">Sterile alpha motif domain containing 9 like</fullName>
    </submittedName>
</protein>
<dbReference type="InterPro" id="IPR001660">
    <property type="entry name" value="SAM"/>
</dbReference>
<feature type="region of interest" description="Disordered" evidence="1">
    <location>
        <begin position="84"/>
        <end position="109"/>
    </location>
</feature>
<sequence length="1566" mass="180756">MEELNKLRLQEWNEDHVKTWLKCIGIKDAHVQVLYEEEVTGAVLEVIDEDFLKNLQLKGGQIKLILKRRNILLNSQRLEIADCSKREGKDGGDFSSVQNKQQKVPTQMPQTKNIVSEVKSKHNITELASDEAESSAASQPTGTSEDQNIVVEHPSSSQCKPYPFGENIIEFKYVRNRVLPPETGVIDLICPCHEYKSLDNAVKLDRLKLQIKFAREVIRFSSGCMNMRTNGTIHFGIMDRQESSAYTHGEIIGVPVKDQDIYVDALDLIDRCFKRYSDDAKLSIRPPRFVEVISRDGGEKRFVIEVDVKPLIDIVRNKIYRVRLPNFSENKNKIEFDKLYRIYRRSGANTEPISEEDQDDFISNVQVRDKIREEAENRKEPGNNLCDDQGRKLKLLLTGGKKYMNNSLWYVIVTNKCRPEDLENLDFLLDIKIFCVFDFDPDSKTDGFCKQYLEHHTANTHFLQDYANDGNSTSDFASRLCLFDQTSWIFCNGRNDFDGDEKPCDVSTWVTSRKKHLKRTVSVICNDILPNGSFVVLFLLLSPIEQPIVDTFHEFYAEMNGRNDIICIAECDKNHQKWANLAQVSCSIETINEMSIVGMKLSHVNDTVKSMQPISKQSGRYLQVSTKAMCLLKTSDEERMSSLEILCVNQCEDYKIDPQDSEWKIKITEIESDFYRGGKVKWLNFFLGEKNFCEDVIQRDAYTDAARIVDGIMVNGQTVKRSVSTVHIFHHSGSGGSTVARQIVWNFRTKLRCAVVKQSYQAAVVCQHAIQLLEYEESDIDQCIPVLLLVEDSDEDYLDKIKQELGFAITCKTDNTMRTFFILLNCRRSHNPEKQCKNRPLETVAVTHKLTQQEKRSFSAKRKQLEKQFEPEFILTFVLLSDEFPKDYIENVVKHFLEGIDHSSLATQLIKYVALLNDYVPNSSISLSHCEAFLGLGPQVNHLRQHCFESSLTDQARLLFIHFNDDSTEIRSVRIVHPLVAKEVLQQLSHQPLSQIAMKLLQEKAFFKHRFARDEFYKSIRNLFLQRHKRSRGDSADTFFSPLIEDIRNKEKTPEKAVEVLTQGYESFGKDPFFAQQLARLQYTQENFSEAILWAEDARKQLPFNSYILDTEGQVYRKKLFLKFDITRCQSEVVTPELLKEPIEIALKAIRCFRAAQRASQSELDSINNSGFVGEVEVGCHLLQLLSLLNIFSKDEDGCYKKLVHYLLGQEIPDEIQKPWRSFHGQLKGLQKGMYEALEWISEDISYFQTDKTDDDEEEKSKIEEHLHNPRKWLTKKASVYARFFACDFAKLEEDLPQEFSSLSPLVRRLQIYKLGGGNVTMILSQLSDQKIARAVQKLEEIISLYSENPQKEKLELTDLINYIMCHITLNCVAPGSPKLVDYRKLRDLSLRFQKEKELNNSNACFLLTLLFWPDEICDKESSSDKEAILKTALTTMKKLYENKIKNVAPRKKRLYTPFFLGNGFGLHKFIHKSTLEKLSDRSLNERRLKWLTGDVWRNPNIIKKLKRVNGWTEKENLFVRGHCKQSKISILPLHFASMPHGNENVTFCLGFTFNGFVAYDIKVKA</sequence>
<dbReference type="RefSeq" id="XP_042198442.1">
    <property type="nucleotide sequence ID" value="XM_042342508.1"/>
</dbReference>
<organism evidence="3 4">
    <name type="scientific">Callorhinchus milii</name>
    <name type="common">Ghost shark</name>
    <dbReference type="NCBI Taxonomy" id="7868"/>
    <lineage>
        <taxon>Eukaryota</taxon>
        <taxon>Metazoa</taxon>
        <taxon>Chordata</taxon>
        <taxon>Craniata</taxon>
        <taxon>Vertebrata</taxon>
        <taxon>Chondrichthyes</taxon>
        <taxon>Holocephali</taxon>
        <taxon>Chimaeriformes</taxon>
        <taxon>Callorhinchidae</taxon>
        <taxon>Callorhinchus</taxon>
    </lineage>
</organism>
<dbReference type="PROSITE" id="PS50105">
    <property type="entry name" value="SAM_DOMAIN"/>
    <property type="match status" value="1"/>
</dbReference>
<gene>
    <name evidence="3" type="primary">samd9l</name>
</gene>
<proteinExistence type="predicted"/>
<dbReference type="GO" id="GO:0005737">
    <property type="term" value="C:cytoplasm"/>
    <property type="evidence" value="ECO:0007669"/>
    <property type="project" value="TreeGrafter"/>
</dbReference>
<dbReference type="RefSeq" id="XP_042198443.1">
    <property type="nucleotide sequence ID" value="XM_042342509.1"/>
</dbReference>
<dbReference type="RefSeq" id="XP_042198441.1">
    <property type="nucleotide sequence ID" value="XM_042342507.1"/>
</dbReference>
<evidence type="ECO:0000313" key="4">
    <source>
        <dbReference type="Proteomes" id="UP000314986"/>
    </source>
</evidence>
<feature type="region of interest" description="Disordered" evidence="1">
    <location>
        <begin position="127"/>
        <end position="146"/>
    </location>
</feature>
<name>A0A4W3KAY8_CALMI</name>
<evidence type="ECO:0000313" key="3">
    <source>
        <dbReference type="Ensembl" id="ENSCMIP00000049108.1"/>
    </source>
</evidence>
<dbReference type="STRING" id="7868.ENSCMIP00000049108"/>
<dbReference type="OMA" id="RNDIICI"/>
<dbReference type="SUPFAM" id="SSF47769">
    <property type="entry name" value="SAM/Pointed domain"/>
    <property type="match status" value="1"/>
</dbReference>
<dbReference type="PANTHER" id="PTHR16155">
    <property type="entry name" value="DED DOMAIN-CONTAINING PROTEIN"/>
    <property type="match status" value="1"/>
</dbReference>
<reference evidence="4" key="3">
    <citation type="journal article" date="2014" name="Nature">
        <title>Elephant shark genome provides unique insights into gnathostome evolution.</title>
        <authorList>
            <consortium name="International Elephant Shark Genome Sequencing Consortium"/>
            <person name="Venkatesh B."/>
            <person name="Lee A.P."/>
            <person name="Ravi V."/>
            <person name="Maurya A.K."/>
            <person name="Lian M.M."/>
            <person name="Swann J.B."/>
            <person name="Ohta Y."/>
            <person name="Flajnik M.F."/>
            <person name="Sutoh Y."/>
            <person name="Kasahara M."/>
            <person name="Hoon S."/>
            <person name="Gangu V."/>
            <person name="Roy S.W."/>
            <person name="Irimia M."/>
            <person name="Korzh V."/>
            <person name="Kondrychyn I."/>
            <person name="Lim Z.W."/>
            <person name="Tay B.H."/>
            <person name="Tohari S."/>
            <person name="Kong K.W."/>
            <person name="Ho S."/>
            <person name="Lorente-Galdos B."/>
            <person name="Quilez J."/>
            <person name="Marques-Bonet T."/>
            <person name="Raney B.J."/>
            <person name="Ingham P.W."/>
            <person name="Tay A."/>
            <person name="Hillier L.W."/>
            <person name="Minx P."/>
            <person name="Boehm T."/>
            <person name="Wilson R.K."/>
            <person name="Brenner S."/>
            <person name="Warren W.C."/>
        </authorList>
    </citation>
    <scope>NUCLEOTIDE SEQUENCE [LARGE SCALE GENOMIC DNA]</scope>
</reference>
<feature type="compositionally biased region" description="Polar residues" evidence="1">
    <location>
        <begin position="95"/>
        <end position="109"/>
    </location>
</feature>
<reference evidence="4" key="2">
    <citation type="journal article" date="2007" name="PLoS Biol.">
        <title>Survey sequencing and comparative analysis of the elephant shark (Callorhinchus milii) genome.</title>
        <authorList>
            <person name="Venkatesh B."/>
            <person name="Kirkness E.F."/>
            <person name="Loh Y.H."/>
            <person name="Halpern A.L."/>
            <person name="Lee A.P."/>
            <person name="Johnson J."/>
            <person name="Dandona N."/>
            <person name="Viswanathan L.D."/>
            <person name="Tay A."/>
            <person name="Venter J.C."/>
            <person name="Strausberg R.L."/>
            <person name="Brenner S."/>
        </authorList>
    </citation>
    <scope>NUCLEOTIDE SEQUENCE [LARGE SCALE GENOMIC DNA]</scope>
</reference>
<reference evidence="3" key="4">
    <citation type="submission" date="2025-08" db="UniProtKB">
        <authorList>
            <consortium name="Ensembl"/>
        </authorList>
    </citation>
    <scope>IDENTIFICATION</scope>
</reference>
<dbReference type="KEGG" id="cmk:103175625"/>
<dbReference type="Proteomes" id="UP000314986">
    <property type="component" value="Unassembled WGS sequence"/>
</dbReference>
<accession>A0A4W3KAY8</accession>
<dbReference type="OrthoDB" id="2337140at2759"/>
<dbReference type="Gene3D" id="1.10.150.50">
    <property type="entry name" value="Transcription Factor, Ets-1"/>
    <property type="match status" value="1"/>
</dbReference>
<evidence type="ECO:0000256" key="1">
    <source>
        <dbReference type="SAM" id="MobiDB-lite"/>
    </source>
</evidence>
<dbReference type="RefSeq" id="XP_007886939.1">
    <property type="nucleotide sequence ID" value="XM_007888748.2"/>
</dbReference>
<evidence type="ECO:0000259" key="2">
    <source>
        <dbReference type="PROSITE" id="PS50105"/>
    </source>
</evidence>
<dbReference type="Ensembl" id="ENSCMIT00000049787.1">
    <property type="protein sequence ID" value="ENSCMIP00000049108.1"/>
    <property type="gene ID" value="ENSCMIG00000020024.1"/>
</dbReference>
<keyword evidence="4" id="KW-1185">Reference proteome</keyword>
<reference evidence="3" key="5">
    <citation type="submission" date="2025-09" db="UniProtKB">
        <authorList>
            <consortium name="Ensembl"/>
        </authorList>
    </citation>
    <scope>IDENTIFICATION</scope>
</reference>
<dbReference type="PANTHER" id="PTHR16155:SF3">
    <property type="entry name" value="STERILE ALPHA MOTIF DOMAIN-CONTAINING PROTEIN 9-LIKE"/>
    <property type="match status" value="1"/>
</dbReference>
<dbReference type="InParanoid" id="A0A4W3KAY8"/>
<reference evidence="4" key="1">
    <citation type="journal article" date="2006" name="Science">
        <title>Ancient noncoding elements conserved in the human genome.</title>
        <authorList>
            <person name="Venkatesh B."/>
            <person name="Kirkness E.F."/>
            <person name="Loh Y.H."/>
            <person name="Halpern A.L."/>
            <person name="Lee A.P."/>
            <person name="Johnson J."/>
            <person name="Dandona N."/>
            <person name="Viswanathan L.D."/>
            <person name="Tay A."/>
            <person name="Venter J.C."/>
            <person name="Strausberg R.L."/>
            <person name="Brenner S."/>
        </authorList>
    </citation>
    <scope>NUCLEOTIDE SEQUENCE [LARGE SCALE GENOMIC DNA]</scope>
</reference>
<dbReference type="InterPro" id="IPR013761">
    <property type="entry name" value="SAM/pointed_sf"/>
</dbReference>
<feature type="domain" description="SAM" evidence="2">
    <location>
        <begin position="12"/>
        <end position="81"/>
    </location>
</feature>
<dbReference type="GeneTree" id="ENSGT00390000013973"/>